<accession>A0A433X849</accession>
<dbReference type="Gene3D" id="3.50.50.60">
    <property type="entry name" value="FAD/NAD(P)-binding domain"/>
    <property type="match status" value="2"/>
</dbReference>
<evidence type="ECO:0000256" key="2">
    <source>
        <dbReference type="ARBA" id="ARBA00030119"/>
    </source>
</evidence>
<dbReference type="SUPFAM" id="SSF46548">
    <property type="entry name" value="alpha-helical ferredoxin"/>
    <property type="match status" value="1"/>
</dbReference>
<dbReference type="EC" id="1.3.1.1" evidence="8"/>
<comment type="catalytic activity">
    <reaction evidence="5">
        <text>5,6-dihydrouracil + NAD(+) = uracil + NADH + H(+)</text>
        <dbReference type="Rhea" id="RHEA:20189"/>
        <dbReference type="ChEBI" id="CHEBI:15378"/>
        <dbReference type="ChEBI" id="CHEBI:15901"/>
        <dbReference type="ChEBI" id="CHEBI:17568"/>
        <dbReference type="ChEBI" id="CHEBI:57540"/>
        <dbReference type="ChEBI" id="CHEBI:57945"/>
        <dbReference type="EC" id="1.3.1.1"/>
    </reaction>
</comment>
<dbReference type="SUPFAM" id="SSF51971">
    <property type="entry name" value="Nucleotide-binding domain"/>
    <property type="match status" value="1"/>
</dbReference>
<dbReference type="InterPro" id="IPR028261">
    <property type="entry name" value="DPD_II"/>
</dbReference>
<comment type="caution">
    <text evidence="11">The sequence shown here is derived from an EMBL/GenBank/DDBJ whole genome shotgun (WGS) entry which is preliminary data.</text>
</comment>
<dbReference type="GO" id="GO:0004159">
    <property type="term" value="F:dihydropyrimidine dehydrogenase (NAD+) activity"/>
    <property type="evidence" value="ECO:0007669"/>
    <property type="project" value="UniProtKB-EC"/>
</dbReference>
<dbReference type="OrthoDB" id="9803192at2"/>
<dbReference type="PRINTS" id="PR00419">
    <property type="entry name" value="ADXRDTASE"/>
</dbReference>
<name>A0A433X849_9HYPH</name>
<reference evidence="11 12" key="1">
    <citation type="journal article" date="2016" name="Int. J. Syst. Evol. Microbiol.">
        <title>Arsenicitalea aurantiaca gen. nov., sp. nov., a new member of the family Hyphomicrobiaceae, isolated from high-arsenic sediment.</title>
        <authorList>
            <person name="Mu Y."/>
            <person name="Zhou L."/>
            <person name="Zeng X.C."/>
            <person name="Liu L."/>
            <person name="Pan Y."/>
            <person name="Chen X."/>
            <person name="Wang J."/>
            <person name="Li S."/>
            <person name="Li W.J."/>
            <person name="Wang Y."/>
        </authorList>
    </citation>
    <scope>NUCLEOTIDE SEQUENCE [LARGE SCALE GENOMIC DNA]</scope>
    <source>
        <strain evidence="11 12">42-50</strain>
    </source>
</reference>
<sequence length="461" mass="48923">MSQPVVKPGIAAGRLAPDRYRENFSDLHAPLDRHEALVEADRCYFCFDAPCMNACPTEIDIPLFIREISTGNPLGAAETIFEQNILGGMCARVCPTEELCEEACVREAAEGKPVRIGLLQRYATDAAMDANAQFFTRAPRTGRRIAVVGAGPAGLACAHGLAVHGHDVTIFDGRPKAGGLNEYGIASYKSPDGFAQAEIDYVTAIGGIAIELGQMLGRDFTLSDLEARFDAVFLGIGLSGVNALRAEGEEASGVEDAVDFIAELRQANDLSLLPIGQRVVVIGGGMTAIDAAIQAKLLGAEEVTICYRRGKGEMNASDWEQDLATSRGVVIRHWLAPLRVLTEDGRVSGIELEYTQLVDGRLQGMGHTTSIPADQIFKAIGQTLEPRHAEGLTLIGGRIEIDAEGRTSRPGIWAGGDCVATGDDLTVTAVAQGRDAAQSIHLALAARSAPARAQAGERIHG</sequence>
<dbReference type="InterPro" id="IPR036188">
    <property type="entry name" value="FAD/NAD-bd_sf"/>
</dbReference>
<evidence type="ECO:0000256" key="6">
    <source>
        <dbReference type="ARBA" id="ARBA00049578"/>
    </source>
</evidence>
<comment type="function">
    <text evidence="6">Involved in pyrimidine base degradation. Catalyzes physiologically the reduction of uracil to 5,6-dihydrouracil (DHU) by using NADH as a specific cosubstrate. It also catalyzes the reverse reaction and the reduction of thymine to 5,6-dihydrothymine (DHT).</text>
</comment>
<feature type="domain" description="Dihydroprymidine dehydrogenase" evidence="10">
    <location>
        <begin position="22"/>
        <end position="130"/>
    </location>
</feature>
<dbReference type="Pfam" id="PF14691">
    <property type="entry name" value="Fer4_20"/>
    <property type="match status" value="1"/>
</dbReference>
<evidence type="ECO:0000256" key="1">
    <source>
        <dbReference type="ARBA" id="ARBA00023002"/>
    </source>
</evidence>
<dbReference type="AlphaFoldDB" id="A0A433X849"/>
<evidence type="ECO:0000313" key="11">
    <source>
        <dbReference type="EMBL" id="RUT30218.1"/>
    </source>
</evidence>
<evidence type="ECO:0000256" key="3">
    <source>
        <dbReference type="ARBA" id="ARBA00032722"/>
    </source>
</evidence>
<dbReference type="Proteomes" id="UP000281547">
    <property type="component" value="Unassembled WGS sequence"/>
</dbReference>
<feature type="domain" description="FAD/NAD(P)-binding" evidence="9">
    <location>
        <begin position="144"/>
        <end position="433"/>
    </location>
</feature>
<dbReference type="PANTHER" id="PTHR43073:SF2">
    <property type="entry name" value="DIHYDROPYRIMIDINE DEHYDROGENASE [NADP(+)]"/>
    <property type="match status" value="1"/>
</dbReference>
<evidence type="ECO:0000256" key="5">
    <source>
        <dbReference type="ARBA" id="ARBA00048792"/>
    </source>
</evidence>
<dbReference type="Pfam" id="PF07992">
    <property type="entry name" value="Pyr_redox_2"/>
    <property type="match status" value="1"/>
</dbReference>
<evidence type="ECO:0000259" key="9">
    <source>
        <dbReference type="Pfam" id="PF07992"/>
    </source>
</evidence>
<proteinExistence type="predicted"/>
<dbReference type="EMBL" id="RZNJ01000004">
    <property type="protein sequence ID" value="RUT30218.1"/>
    <property type="molecule type" value="Genomic_DNA"/>
</dbReference>
<comment type="subunit">
    <text evidence="7">Heterotetramer of 2 PreA and 2 PreT subunits.</text>
</comment>
<dbReference type="PANTHER" id="PTHR43073">
    <property type="entry name" value="DIHYDROPYRIMIDINE DEHYDROGENASE [NADP(+)]"/>
    <property type="match status" value="1"/>
</dbReference>
<evidence type="ECO:0000313" key="12">
    <source>
        <dbReference type="Proteomes" id="UP000281547"/>
    </source>
</evidence>
<evidence type="ECO:0000259" key="10">
    <source>
        <dbReference type="Pfam" id="PF14691"/>
    </source>
</evidence>
<keyword evidence="12" id="KW-1185">Reference proteome</keyword>
<gene>
    <name evidence="11" type="ORF">EMQ25_12945</name>
</gene>
<evidence type="ECO:0000256" key="4">
    <source>
        <dbReference type="ARBA" id="ARBA00047685"/>
    </source>
</evidence>
<evidence type="ECO:0000256" key="8">
    <source>
        <dbReference type="ARBA" id="ARBA00049728"/>
    </source>
</evidence>
<comment type="catalytic activity">
    <reaction evidence="4">
        <text>5,6-dihydrothymine + NAD(+) = thymine + NADH + H(+)</text>
        <dbReference type="Rhea" id="RHEA:28791"/>
        <dbReference type="ChEBI" id="CHEBI:15378"/>
        <dbReference type="ChEBI" id="CHEBI:17821"/>
        <dbReference type="ChEBI" id="CHEBI:27468"/>
        <dbReference type="ChEBI" id="CHEBI:57540"/>
        <dbReference type="ChEBI" id="CHEBI:57945"/>
        <dbReference type="EC" id="1.3.1.1"/>
    </reaction>
</comment>
<keyword evidence="1" id="KW-0560">Oxidoreductase</keyword>
<dbReference type="InterPro" id="IPR023753">
    <property type="entry name" value="FAD/NAD-binding_dom"/>
</dbReference>
<organism evidence="11 12">
    <name type="scientific">Arsenicitalea aurantiaca</name>
    <dbReference type="NCBI Taxonomy" id="1783274"/>
    <lineage>
        <taxon>Bacteria</taxon>
        <taxon>Pseudomonadati</taxon>
        <taxon>Pseudomonadota</taxon>
        <taxon>Alphaproteobacteria</taxon>
        <taxon>Hyphomicrobiales</taxon>
        <taxon>Devosiaceae</taxon>
        <taxon>Arsenicitalea</taxon>
    </lineage>
</organism>
<dbReference type="Gene3D" id="1.10.1060.10">
    <property type="entry name" value="Alpha-helical ferredoxin"/>
    <property type="match status" value="1"/>
</dbReference>
<dbReference type="RefSeq" id="WP_127188999.1">
    <property type="nucleotide sequence ID" value="NZ_RZNJ01000004.1"/>
</dbReference>
<evidence type="ECO:0000256" key="7">
    <source>
        <dbReference type="ARBA" id="ARBA00049714"/>
    </source>
</evidence>
<dbReference type="InterPro" id="IPR009051">
    <property type="entry name" value="Helical_ferredxn"/>
</dbReference>
<protein>
    <recommendedName>
        <fullName evidence="8">dihydrouracil dehydrogenase (NAD(+))</fullName>
        <ecNumber evidence="8">1.3.1.1</ecNumber>
    </recommendedName>
    <alternativeName>
        <fullName evidence="3">Dihydrothymine dehydrogenase</fullName>
    </alternativeName>
    <alternativeName>
        <fullName evidence="2">Dihydrouracil dehydrogenase</fullName>
    </alternativeName>
</protein>
<dbReference type="GO" id="GO:0051536">
    <property type="term" value="F:iron-sulfur cluster binding"/>
    <property type="evidence" value="ECO:0007669"/>
    <property type="project" value="InterPro"/>
</dbReference>